<sequence>MGTNRSESRVEQGKDLRIGIIGGAGWLGGAMAAAMLESGVVAPENLALSYRSTRPDRFPGAFWTKDNQALADRSDIVILSIRPSDWQDLSVTANGKLVISVMAGIRLAALGDRHRTLRAVRALPNAAAEVRKSYTPWLAADGIEDADRAIIRAIFDACGVQDEVRSEAEIDYLTGLTGSGPAFPALLADAMMADAVSRGLDPHVARRAVNMLLIGAGRMLEQRDDCPAETVRTFLDYRGTTAAAIEAMTRAGLRAAVAQGLTAAQEKSLRLGDGS</sequence>
<dbReference type="InterPro" id="IPR036291">
    <property type="entry name" value="NAD(P)-bd_dom_sf"/>
</dbReference>
<keyword evidence="4" id="KW-0028">Amino-acid biosynthesis</keyword>
<dbReference type="InterPro" id="IPR008927">
    <property type="entry name" value="6-PGluconate_DH-like_C_sf"/>
</dbReference>
<evidence type="ECO:0000259" key="6">
    <source>
        <dbReference type="Pfam" id="PF03807"/>
    </source>
</evidence>
<evidence type="ECO:0000256" key="1">
    <source>
        <dbReference type="ARBA" id="ARBA00005525"/>
    </source>
</evidence>
<feature type="domain" description="Pyrroline-5-carboxylate reductase catalytic N-terminal" evidence="6">
    <location>
        <begin position="17"/>
        <end position="104"/>
    </location>
</feature>
<dbReference type="SUPFAM" id="SSF51735">
    <property type="entry name" value="NAD(P)-binding Rossmann-fold domains"/>
    <property type="match status" value="1"/>
</dbReference>
<feature type="domain" description="Pyrroline-5-carboxylate reductase dimerisation" evidence="7">
    <location>
        <begin position="167"/>
        <end position="269"/>
    </location>
</feature>
<organism evidence="8 9">
    <name type="scientific">Shinella sumterensis</name>
    <dbReference type="NCBI Taxonomy" id="1967501"/>
    <lineage>
        <taxon>Bacteria</taxon>
        <taxon>Pseudomonadati</taxon>
        <taxon>Pseudomonadota</taxon>
        <taxon>Alphaproteobacteria</taxon>
        <taxon>Hyphomicrobiales</taxon>
        <taxon>Rhizobiaceae</taxon>
        <taxon>Shinella</taxon>
    </lineage>
</organism>
<dbReference type="Pfam" id="PF14748">
    <property type="entry name" value="P5CR_dimer"/>
    <property type="match status" value="1"/>
</dbReference>
<comment type="catalytic activity">
    <reaction evidence="4">
        <text>L-proline + NADP(+) = (S)-1-pyrroline-5-carboxylate + NADPH + 2 H(+)</text>
        <dbReference type="Rhea" id="RHEA:14109"/>
        <dbReference type="ChEBI" id="CHEBI:15378"/>
        <dbReference type="ChEBI" id="CHEBI:17388"/>
        <dbReference type="ChEBI" id="CHEBI:57783"/>
        <dbReference type="ChEBI" id="CHEBI:58349"/>
        <dbReference type="ChEBI" id="CHEBI:60039"/>
        <dbReference type="EC" id="1.5.1.2"/>
    </reaction>
</comment>
<dbReference type="InterPro" id="IPR028939">
    <property type="entry name" value="P5C_Rdtase_cat_N"/>
</dbReference>
<feature type="binding site" evidence="5">
    <location>
        <begin position="21"/>
        <end position="27"/>
    </location>
    <ligand>
        <name>NADP(+)</name>
        <dbReference type="ChEBI" id="CHEBI:58349"/>
    </ligand>
</feature>
<comment type="catalytic activity">
    <reaction evidence="4">
        <text>L-proline + NAD(+) = (S)-1-pyrroline-5-carboxylate + NADH + 2 H(+)</text>
        <dbReference type="Rhea" id="RHEA:14105"/>
        <dbReference type="ChEBI" id="CHEBI:15378"/>
        <dbReference type="ChEBI" id="CHEBI:17388"/>
        <dbReference type="ChEBI" id="CHEBI:57540"/>
        <dbReference type="ChEBI" id="CHEBI:57945"/>
        <dbReference type="ChEBI" id="CHEBI:60039"/>
        <dbReference type="EC" id="1.5.1.2"/>
    </reaction>
</comment>
<evidence type="ECO:0000256" key="2">
    <source>
        <dbReference type="ARBA" id="ARBA00022857"/>
    </source>
</evidence>
<dbReference type="EC" id="1.5.1.2" evidence="4"/>
<keyword evidence="4" id="KW-0963">Cytoplasm</keyword>
<dbReference type="GO" id="GO:0005737">
    <property type="term" value="C:cytoplasm"/>
    <property type="evidence" value="ECO:0007669"/>
    <property type="project" value="UniProtKB-SubCell"/>
</dbReference>
<evidence type="ECO:0000256" key="4">
    <source>
        <dbReference type="HAMAP-Rule" id="MF_01925"/>
    </source>
</evidence>
<comment type="similarity">
    <text evidence="1 4">Belongs to the pyrroline-5-carboxylate reductase family.</text>
</comment>
<feature type="binding site" evidence="5">
    <location>
        <position position="67"/>
    </location>
    <ligand>
        <name>NADPH</name>
        <dbReference type="ChEBI" id="CHEBI:57783"/>
    </ligand>
</feature>
<keyword evidence="3 4" id="KW-0560">Oxidoreductase</keyword>
<reference evidence="8 9" key="1">
    <citation type="submission" date="2023-08" db="EMBL/GenBank/DDBJ databases">
        <title>Pathogen: clinical or host-associated sample.</title>
        <authorList>
            <person name="Hergert J."/>
            <person name="Casey R."/>
            <person name="Wagner J."/>
            <person name="Young E.L."/>
            <person name="Oakeson K.F."/>
        </authorList>
    </citation>
    <scope>NUCLEOTIDE SEQUENCE [LARGE SCALE GENOMIC DNA]</scope>
    <source>
        <strain evidence="8 9">1760953</strain>
        <plasmid evidence="8 9">unnamed1</plasmid>
    </source>
</reference>
<dbReference type="Gene3D" id="1.10.3730.10">
    <property type="entry name" value="ProC C-terminal domain-like"/>
    <property type="match status" value="1"/>
</dbReference>
<dbReference type="GO" id="GO:0004735">
    <property type="term" value="F:pyrroline-5-carboxylate reductase activity"/>
    <property type="evidence" value="ECO:0007669"/>
    <property type="project" value="UniProtKB-UniRule"/>
</dbReference>
<dbReference type="SUPFAM" id="SSF48179">
    <property type="entry name" value="6-phosphogluconate dehydrogenase C-terminal domain-like"/>
    <property type="match status" value="1"/>
</dbReference>
<keyword evidence="9" id="KW-1185">Reference proteome</keyword>
<accession>A0AA50H9P0</accession>
<dbReference type="PANTHER" id="PTHR11645:SF0">
    <property type="entry name" value="PYRROLINE-5-CARBOXYLATE REDUCTASE 3"/>
    <property type="match status" value="1"/>
</dbReference>
<dbReference type="GO" id="GO:0055129">
    <property type="term" value="P:L-proline biosynthetic process"/>
    <property type="evidence" value="ECO:0007669"/>
    <property type="project" value="UniProtKB-UniRule"/>
</dbReference>
<comment type="function">
    <text evidence="4">Catalyzes the reduction of 1-pyrroline-5-carboxylate (PCA) to L-proline.</text>
</comment>
<dbReference type="Proteomes" id="UP001234585">
    <property type="component" value="Plasmid unnamed1"/>
</dbReference>
<evidence type="ECO:0000313" key="9">
    <source>
        <dbReference type="Proteomes" id="UP001234585"/>
    </source>
</evidence>
<dbReference type="PIRSF" id="PIRSF000193">
    <property type="entry name" value="Pyrrol-5-carb_rd"/>
    <property type="match status" value="1"/>
</dbReference>
<dbReference type="InterPro" id="IPR029036">
    <property type="entry name" value="P5CR_dimer"/>
</dbReference>
<evidence type="ECO:0000259" key="7">
    <source>
        <dbReference type="Pfam" id="PF14748"/>
    </source>
</evidence>
<protein>
    <recommendedName>
        <fullName evidence="4">Pyrroline-5-carboxylate reductase</fullName>
        <shortName evidence="4">P5C reductase</shortName>
        <shortName evidence="4">P5CR</shortName>
        <ecNumber evidence="4">1.5.1.2</ecNumber>
    </recommendedName>
    <alternativeName>
        <fullName evidence="4">PCA reductase</fullName>
    </alternativeName>
</protein>
<dbReference type="AlphaFoldDB" id="A0AA50H9P0"/>
<evidence type="ECO:0000256" key="3">
    <source>
        <dbReference type="ARBA" id="ARBA00023002"/>
    </source>
</evidence>
<proteinExistence type="inferred from homology"/>
<gene>
    <name evidence="4" type="primary">proC</name>
    <name evidence="8" type="ORF">Q9313_20645</name>
</gene>
<dbReference type="PANTHER" id="PTHR11645">
    <property type="entry name" value="PYRROLINE-5-CARBOXYLATE REDUCTASE"/>
    <property type="match status" value="1"/>
</dbReference>
<geneLocation type="plasmid" evidence="8 9">
    <name>unnamed1</name>
</geneLocation>
<dbReference type="InterPro" id="IPR000304">
    <property type="entry name" value="Pyrroline-COOH_reductase"/>
</dbReference>
<keyword evidence="4" id="KW-0641">Proline biosynthesis</keyword>
<dbReference type="HAMAP" id="MF_01925">
    <property type="entry name" value="P5C_reductase"/>
    <property type="match status" value="1"/>
</dbReference>
<comment type="pathway">
    <text evidence="4">Amino-acid biosynthesis; L-proline biosynthesis; L-proline from L-glutamate 5-semialdehyde: step 1/1.</text>
</comment>
<evidence type="ECO:0000256" key="5">
    <source>
        <dbReference type="PIRSR" id="PIRSR000193-1"/>
    </source>
</evidence>
<dbReference type="EMBL" id="CP132303">
    <property type="protein sequence ID" value="WLS00473.1"/>
    <property type="molecule type" value="Genomic_DNA"/>
</dbReference>
<dbReference type="Gene3D" id="3.40.50.720">
    <property type="entry name" value="NAD(P)-binding Rossmann-like Domain"/>
    <property type="match status" value="1"/>
</dbReference>
<dbReference type="RefSeq" id="WP_306040145.1">
    <property type="nucleotide sequence ID" value="NZ_CP132303.1"/>
</dbReference>
<keyword evidence="2 4" id="KW-0521">NADP</keyword>
<evidence type="ECO:0000313" key="8">
    <source>
        <dbReference type="EMBL" id="WLS00473.1"/>
    </source>
</evidence>
<name>A0AA50H9P0_9HYPH</name>
<dbReference type="Pfam" id="PF03807">
    <property type="entry name" value="F420_oxidored"/>
    <property type="match status" value="1"/>
</dbReference>
<keyword evidence="8" id="KW-0614">Plasmid</keyword>
<comment type="subcellular location">
    <subcellularLocation>
        <location evidence="4">Cytoplasm</location>
    </subcellularLocation>
</comment>